<reference evidence="1" key="1">
    <citation type="journal article" date="2015" name="Nature">
        <title>Complex archaea that bridge the gap between prokaryotes and eukaryotes.</title>
        <authorList>
            <person name="Spang A."/>
            <person name="Saw J.H."/>
            <person name="Jorgensen S.L."/>
            <person name="Zaremba-Niedzwiedzka K."/>
            <person name="Martijn J."/>
            <person name="Lind A.E."/>
            <person name="van Eijk R."/>
            <person name="Schleper C."/>
            <person name="Guy L."/>
            <person name="Ettema T.J."/>
        </authorList>
    </citation>
    <scope>NUCLEOTIDE SEQUENCE</scope>
</reference>
<dbReference type="EMBL" id="LAZR01011732">
    <property type="protein sequence ID" value="KKM60153.1"/>
    <property type="molecule type" value="Genomic_DNA"/>
</dbReference>
<evidence type="ECO:0000313" key="1">
    <source>
        <dbReference type="EMBL" id="KKM60153.1"/>
    </source>
</evidence>
<organism evidence="1">
    <name type="scientific">marine sediment metagenome</name>
    <dbReference type="NCBI Taxonomy" id="412755"/>
    <lineage>
        <taxon>unclassified sequences</taxon>
        <taxon>metagenomes</taxon>
        <taxon>ecological metagenomes</taxon>
    </lineage>
</organism>
<name>A0A0F9IS19_9ZZZZ</name>
<comment type="caution">
    <text evidence="1">The sequence shown here is derived from an EMBL/GenBank/DDBJ whole genome shotgun (WGS) entry which is preliminary data.</text>
</comment>
<gene>
    <name evidence="1" type="ORF">LCGC14_1544760</name>
</gene>
<proteinExistence type="predicted"/>
<dbReference type="AlphaFoldDB" id="A0A0F9IS19"/>
<accession>A0A0F9IS19</accession>
<protein>
    <submittedName>
        <fullName evidence="1">Uncharacterized protein</fullName>
    </submittedName>
</protein>
<feature type="non-terminal residue" evidence="1">
    <location>
        <position position="259"/>
    </location>
</feature>
<sequence>MDSKSFPIGNTPFYSKYVAGVLTFFRRSDHSEFYSIDGGNRRLTLSGPVTISGVLTQSGAVTQTASSNLLSALFNTASEAAPVIVGAGAAAAGLEVGGITGVASAITVNWLNSAATITGMWSGLDIKLEDAGAGAQNTVPIRTQLNKTAGNATGVAYGYFGSVTCEAGKEVNVTSIRAQATVKTAAFEVGLAGRPYNVCSAIFATLDIDTLSTYTADVWTAAIIGHIIGNSSHSATKQKADAIFLAELGGDSAQATVGA</sequence>